<dbReference type="PANTHER" id="PTHR23017:SF24">
    <property type="entry name" value="7TM GPCR SERPENTINE RECEPTOR CLASS X (SRX) DOMAIN-CONTAINING PROTEIN-RELATED"/>
    <property type="match status" value="1"/>
</dbReference>
<feature type="transmembrane region" description="Helical" evidence="1">
    <location>
        <begin position="20"/>
        <end position="41"/>
    </location>
</feature>
<dbReference type="OrthoDB" id="5790757at2759"/>
<dbReference type="EMBL" id="CANHGI010000005">
    <property type="protein sequence ID" value="CAI5453772.1"/>
    <property type="molecule type" value="Genomic_DNA"/>
</dbReference>
<feature type="transmembrane region" description="Helical" evidence="1">
    <location>
        <begin position="137"/>
        <end position="157"/>
    </location>
</feature>
<evidence type="ECO:0000313" key="4">
    <source>
        <dbReference type="Proteomes" id="UP001152747"/>
    </source>
</evidence>
<organism evidence="3 4">
    <name type="scientific">Caenorhabditis angaria</name>
    <dbReference type="NCBI Taxonomy" id="860376"/>
    <lineage>
        <taxon>Eukaryota</taxon>
        <taxon>Metazoa</taxon>
        <taxon>Ecdysozoa</taxon>
        <taxon>Nematoda</taxon>
        <taxon>Chromadorea</taxon>
        <taxon>Rhabditida</taxon>
        <taxon>Rhabditina</taxon>
        <taxon>Rhabditomorpha</taxon>
        <taxon>Rhabditoidea</taxon>
        <taxon>Rhabditidae</taxon>
        <taxon>Peloderinae</taxon>
        <taxon>Caenorhabditis</taxon>
    </lineage>
</organism>
<feature type="domain" description="7TM GPCR serpentine receptor class x (Srx)" evidence="2">
    <location>
        <begin position="30"/>
        <end position="288"/>
    </location>
</feature>
<dbReference type="Proteomes" id="UP001152747">
    <property type="component" value="Unassembled WGS sequence"/>
</dbReference>
<keyword evidence="1" id="KW-0812">Transmembrane</keyword>
<feature type="transmembrane region" description="Helical" evidence="1">
    <location>
        <begin position="234"/>
        <end position="252"/>
    </location>
</feature>
<reference evidence="3" key="1">
    <citation type="submission" date="2022-11" db="EMBL/GenBank/DDBJ databases">
        <authorList>
            <person name="Kikuchi T."/>
        </authorList>
    </citation>
    <scope>NUCLEOTIDE SEQUENCE</scope>
    <source>
        <strain evidence="3">PS1010</strain>
    </source>
</reference>
<feature type="transmembrane region" description="Helical" evidence="1">
    <location>
        <begin position="192"/>
        <end position="213"/>
    </location>
</feature>
<accession>A0A9P1J111</accession>
<evidence type="ECO:0000313" key="3">
    <source>
        <dbReference type="EMBL" id="CAI5453772.1"/>
    </source>
</evidence>
<evidence type="ECO:0000256" key="1">
    <source>
        <dbReference type="SAM" id="Phobius"/>
    </source>
</evidence>
<feature type="transmembrane region" description="Helical" evidence="1">
    <location>
        <begin position="264"/>
        <end position="287"/>
    </location>
</feature>
<name>A0A9P1J111_9PELO</name>
<proteinExistence type="predicted"/>
<dbReference type="InterPro" id="IPR019430">
    <property type="entry name" value="7TM_GPCR_serpentine_rcpt_Srx"/>
</dbReference>
<dbReference type="SUPFAM" id="SSF81321">
    <property type="entry name" value="Family A G protein-coupled receptor-like"/>
    <property type="match status" value="1"/>
</dbReference>
<dbReference type="PANTHER" id="PTHR23017">
    <property type="entry name" value="SERPENTINE RECEPTOR, CLASS X"/>
    <property type="match status" value="1"/>
</dbReference>
<keyword evidence="1" id="KW-0472">Membrane</keyword>
<dbReference type="Pfam" id="PF10328">
    <property type="entry name" value="7TM_GPCR_Srx"/>
    <property type="match status" value="1"/>
</dbReference>
<comment type="caution">
    <text evidence="3">The sequence shown here is derived from an EMBL/GenBank/DDBJ whole genome shotgun (WGS) entry which is preliminary data.</text>
</comment>
<protein>
    <recommendedName>
        <fullName evidence="2">7TM GPCR serpentine receptor class x (Srx) domain-containing protein</fullName>
    </recommendedName>
</protein>
<evidence type="ECO:0000259" key="2">
    <source>
        <dbReference type="Pfam" id="PF10328"/>
    </source>
</evidence>
<dbReference type="Gene3D" id="1.20.1070.10">
    <property type="entry name" value="Rhodopsin 7-helix transmembrane proteins"/>
    <property type="match status" value="1"/>
</dbReference>
<feature type="transmembrane region" description="Helical" evidence="1">
    <location>
        <begin position="94"/>
        <end position="117"/>
    </location>
</feature>
<feature type="transmembrane region" description="Helical" evidence="1">
    <location>
        <begin position="62"/>
        <end position="82"/>
    </location>
</feature>
<dbReference type="AlphaFoldDB" id="A0A9P1J111"/>
<keyword evidence="1" id="KW-1133">Transmembrane helix</keyword>
<sequence length="314" mass="36237">MFADIVYESGDEYIQNSDDIKAACLVIIPCLIGFIMAIIALRGCYVIPSMNSSFGYLMRYQLISLLIAPLNSAVFYLFGVVFDIKYIIYKSRSFGLISTTLIPMILSQYLMISINRLFALVTPVHYSKIYDPKLRRIYVFACWIIPIVYTVSFTSYYDCGYKFYHYGWVFSFVISDTCGTKFEVLLRGVQGILANTIFIIDIITMFLLVCFGNRVFKNKSAQVRKREINFGQQVIIQGFVFMIHGLWYSLAYKLFPQSIPENWRIFWTTSFSASLLHVFGTAVIFIFNNEFSKWLRGDKTSWIISTSTVTAIKK</sequence>
<gene>
    <name evidence="3" type="ORF">CAMP_LOCUS16409</name>
</gene>
<keyword evidence="4" id="KW-1185">Reference proteome</keyword>